<proteinExistence type="predicted"/>
<dbReference type="RefSeq" id="WP_378279587.1">
    <property type="nucleotide sequence ID" value="NZ_JBHSON010000002.1"/>
</dbReference>
<dbReference type="Pfam" id="PF13191">
    <property type="entry name" value="AAA_16"/>
    <property type="match status" value="1"/>
</dbReference>
<organism evidence="5 6">
    <name type="scientific">Actinomadura rugatobispora</name>
    <dbReference type="NCBI Taxonomy" id="1994"/>
    <lineage>
        <taxon>Bacteria</taxon>
        <taxon>Bacillati</taxon>
        <taxon>Actinomycetota</taxon>
        <taxon>Actinomycetes</taxon>
        <taxon>Streptosporangiales</taxon>
        <taxon>Thermomonosporaceae</taxon>
        <taxon>Actinomadura</taxon>
    </lineage>
</organism>
<reference evidence="6" key="1">
    <citation type="journal article" date="2019" name="Int. J. Syst. Evol. Microbiol.">
        <title>The Global Catalogue of Microorganisms (GCM) 10K type strain sequencing project: providing services to taxonomists for standard genome sequencing and annotation.</title>
        <authorList>
            <consortium name="The Broad Institute Genomics Platform"/>
            <consortium name="The Broad Institute Genome Sequencing Center for Infectious Disease"/>
            <person name="Wu L."/>
            <person name="Ma J."/>
        </authorList>
    </citation>
    <scope>NUCLEOTIDE SEQUENCE [LARGE SCALE GENOMIC DNA]</scope>
    <source>
        <strain evidence="6">KCTC 42087</strain>
    </source>
</reference>
<name>A0ABW0ZS43_9ACTN</name>
<feature type="region of interest" description="Disordered" evidence="3">
    <location>
        <begin position="398"/>
        <end position="462"/>
    </location>
</feature>
<evidence type="ECO:0000259" key="4">
    <source>
        <dbReference type="Pfam" id="PF13191"/>
    </source>
</evidence>
<keyword evidence="6" id="KW-1185">Reference proteome</keyword>
<dbReference type="Gene3D" id="3.40.50.300">
    <property type="entry name" value="P-loop containing nucleotide triphosphate hydrolases"/>
    <property type="match status" value="1"/>
</dbReference>
<keyword evidence="1" id="KW-0547">Nucleotide-binding</keyword>
<feature type="compositionally biased region" description="Low complexity" evidence="3">
    <location>
        <begin position="98"/>
        <end position="107"/>
    </location>
</feature>
<dbReference type="InterPro" id="IPR041664">
    <property type="entry name" value="AAA_16"/>
</dbReference>
<evidence type="ECO:0000256" key="2">
    <source>
        <dbReference type="ARBA" id="ARBA00022840"/>
    </source>
</evidence>
<dbReference type="SUPFAM" id="SSF52540">
    <property type="entry name" value="P-loop containing nucleoside triphosphate hydrolases"/>
    <property type="match status" value="1"/>
</dbReference>
<evidence type="ECO:0000256" key="3">
    <source>
        <dbReference type="SAM" id="MobiDB-lite"/>
    </source>
</evidence>
<accession>A0ABW0ZS43</accession>
<keyword evidence="2" id="KW-0067">ATP-binding</keyword>
<dbReference type="InterPro" id="IPR027417">
    <property type="entry name" value="P-loop_NTPase"/>
</dbReference>
<protein>
    <submittedName>
        <fullName evidence="5">AAA family ATPase</fullName>
    </submittedName>
</protein>
<dbReference type="PANTHER" id="PTHR16305:SF35">
    <property type="entry name" value="TRANSCRIPTIONAL ACTIVATOR DOMAIN"/>
    <property type="match status" value="1"/>
</dbReference>
<evidence type="ECO:0000313" key="5">
    <source>
        <dbReference type="EMBL" id="MFC5744434.1"/>
    </source>
</evidence>
<dbReference type="EMBL" id="JBHSON010000002">
    <property type="protein sequence ID" value="MFC5744434.1"/>
    <property type="molecule type" value="Genomic_DNA"/>
</dbReference>
<evidence type="ECO:0000256" key="1">
    <source>
        <dbReference type="ARBA" id="ARBA00022741"/>
    </source>
</evidence>
<evidence type="ECO:0000313" key="6">
    <source>
        <dbReference type="Proteomes" id="UP001596074"/>
    </source>
</evidence>
<feature type="region of interest" description="Disordered" evidence="3">
    <location>
        <begin position="98"/>
        <end position="122"/>
    </location>
</feature>
<feature type="domain" description="Orc1-like AAA ATPase" evidence="4">
    <location>
        <begin position="2"/>
        <end position="167"/>
    </location>
</feature>
<gene>
    <name evidence="5" type="ORF">ACFPZN_02270</name>
</gene>
<sequence length="462" mass="48825">MRLVGRDEEFAALREVFTACRHGRGGVAVVSGQVTTGKTALLRAFTEWAVDSGALFLGATASRSERDVPYGVLEQLFRECDVPGASAIQETLWPFPGPLDGAADEAPGPGPGPGRMDPPSLHGLWQTLHDHARRRPVVLAVDDVHFTDEPSQRSLLYLLRRLRATRVMAVFTESGQPWHVPSPLERELLRDPTARRLRLEALSVPEVAGLLSRHFGDRAARRLAPPAHDLSAGLPLLVHALIEDHAAAGHSAAGHEAAAEIGAGHAFGRAVLSLLGQHDPPVIEVARAAAVLDAEASPAVLGRLADLDPASSAQGLRALTDTGLFGRSRFRHEAVREVVENSITAEARTTLHRRAAEILYGDGAPATDVTDHVVTAGSMDDPWVVRVLRESAALALASDDPAASGTCGRPTGGAATKRNVPRSPRRSPARNGASTPAASWAPCPNSPPRPARGGCPVTTSTP</sequence>
<feature type="compositionally biased region" description="Basic residues" evidence="3">
    <location>
        <begin position="419"/>
        <end position="428"/>
    </location>
</feature>
<dbReference type="Proteomes" id="UP001596074">
    <property type="component" value="Unassembled WGS sequence"/>
</dbReference>
<comment type="caution">
    <text evidence="5">The sequence shown here is derived from an EMBL/GenBank/DDBJ whole genome shotgun (WGS) entry which is preliminary data.</text>
</comment>
<dbReference type="PANTHER" id="PTHR16305">
    <property type="entry name" value="TESTICULAR SOLUBLE ADENYLYL CYCLASE"/>
    <property type="match status" value="1"/>
</dbReference>